<keyword evidence="1 3" id="KW-0732">Signal</keyword>
<dbReference type="GO" id="GO:0030248">
    <property type="term" value="F:cellulose binding"/>
    <property type="evidence" value="ECO:0007669"/>
    <property type="project" value="InterPro"/>
</dbReference>
<dbReference type="GO" id="GO:0005975">
    <property type="term" value="P:carbohydrate metabolic process"/>
    <property type="evidence" value="ECO:0007669"/>
    <property type="project" value="InterPro"/>
</dbReference>
<dbReference type="Pfam" id="PF00734">
    <property type="entry name" value="CBM_1"/>
    <property type="match status" value="2"/>
</dbReference>
<proteinExistence type="evidence at transcript level"/>
<evidence type="ECO:0000256" key="3">
    <source>
        <dbReference type="SAM" id="SignalP"/>
    </source>
</evidence>
<evidence type="ECO:0000259" key="4">
    <source>
        <dbReference type="Pfam" id="PF00734"/>
    </source>
</evidence>
<protein>
    <submittedName>
        <fullName evidence="5">CBP2</fullName>
    </submittedName>
</protein>
<evidence type="ECO:0000256" key="2">
    <source>
        <dbReference type="SAM" id="MobiDB-lite"/>
    </source>
</evidence>
<feature type="domain" description="CBM1" evidence="4">
    <location>
        <begin position="226"/>
        <end position="246"/>
    </location>
</feature>
<dbReference type="InterPro" id="IPR000254">
    <property type="entry name" value="CBD"/>
</dbReference>
<feature type="region of interest" description="Disordered" evidence="2">
    <location>
        <begin position="75"/>
        <end position="198"/>
    </location>
</feature>
<dbReference type="GO" id="GO:0005576">
    <property type="term" value="C:extracellular region"/>
    <property type="evidence" value="ECO:0007669"/>
    <property type="project" value="InterPro"/>
</dbReference>
<reference evidence="5" key="1">
    <citation type="submission" date="2020-07" db="EMBL/GenBank/DDBJ databases">
        <title>Phytophthora capsici CBM1-containing protein CBP3 is a fast-evolving apoplastic effector and activates plant immunity.</title>
        <authorList>
            <person name="Yin Z."/>
            <person name="Wang N."/>
            <person name="Duan W."/>
            <person name="Pi L."/>
            <person name="Dou D."/>
        </authorList>
    </citation>
    <scope>NUCLEOTIDE SEQUENCE</scope>
    <source>
        <strain evidence="5">LT263</strain>
    </source>
</reference>
<feature type="domain" description="CBM1" evidence="4">
    <location>
        <begin position="43"/>
        <end position="65"/>
    </location>
</feature>
<name>A0A8E5JRZ3_PHYCP</name>
<feature type="compositionally biased region" description="Acidic residues" evidence="2">
    <location>
        <begin position="88"/>
        <end position="99"/>
    </location>
</feature>
<evidence type="ECO:0000256" key="1">
    <source>
        <dbReference type="ARBA" id="ARBA00022729"/>
    </source>
</evidence>
<dbReference type="EMBL" id="MT774125">
    <property type="protein sequence ID" value="QVD38855.1"/>
    <property type="molecule type" value="mRNA"/>
</dbReference>
<feature type="chain" id="PRO_5034020591" evidence="3">
    <location>
        <begin position="20"/>
        <end position="265"/>
    </location>
</feature>
<accession>A0A8E5JRZ3</accession>
<feature type="compositionally biased region" description="Low complexity" evidence="2">
    <location>
        <begin position="176"/>
        <end position="196"/>
    </location>
</feature>
<organism evidence="5">
    <name type="scientific">Phytophthora capsici</name>
    <dbReference type="NCBI Taxonomy" id="4784"/>
    <lineage>
        <taxon>Eukaryota</taxon>
        <taxon>Sar</taxon>
        <taxon>Stramenopiles</taxon>
        <taxon>Oomycota</taxon>
        <taxon>Peronosporomycetes</taxon>
        <taxon>Peronosporales</taxon>
        <taxon>Peronosporaceae</taxon>
        <taxon>Phytophthora</taxon>
    </lineage>
</organism>
<feature type="signal peptide" evidence="3">
    <location>
        <begin position="1"/>
        <end position="19"/>
    </location>
</feature>
<evidence type="ECO:0000313" key="5">
    <source>
        <dbReference type="EMBL" id="QVD38855.1"/>
    </source>
</evidence>
<dbReference type="AlphaFoldDB" id="A0A8E5JRZ3"/>
<sequence length="265" mass="28882">MKIFILAATAFATFSAVNAAAESSLHLRVHTKGGACTITKESQCDGQNWTGSTCCADSGYECRWSDDGQNVKRCQKKRGTNHHKAAEDNDAESTEDDWSSADSEATDDHSVDSEGSEIDSGSEDWYGSEGSEDTEDWSKSSGDSQLADGYSESSEIDSGSDDYSNFGSEGSEYFDSEGSVYSGDESYSSYDEGSGSEIEEVTIKHHRHHHHKRLTKGGCTITNESQCDGQNWTGSTCCADSSYECRWSDDGQNVKRCQKKRGSKL</sequence>